<dbReference type="Gene3D" id="1.10.3210.10">
    <property type="entry name" value="Hypothetical protein af1432"/>
    <property type="match status" value="1"/>
</dbReference>
<dbReference type="PROSITE" id="PS51832">
    <property type="entry name" value="HD_GYP"/>
    <property type="match status" value="1"/>
</dbReference>
<organism evidence="2 3">
    <name type="scientific">Thiovibrio frasassiensis</name>
    <dbReference type="NCBI Taxonomy" id="2984131"/>
    <lineage>
        <taxon>Bacteria</taxon>
        <taxon>Pseudomonadati</taxon>
        <taxon>Thermodesulfobacteriota</taxon>
        <taxon>Desulfobulbia</taxon>
        <taxon>Desulfobulbales</taxon>
        <taxon>Thiovibrionaceae</taxon>
        <taxon>Thiovibrio</taxon>
    </lineage>
</organism>
<comment type="caution">
    <text evidence="2">The sequence shown here is derived from an EMBL/GenBank/DDBJ whole genome shotgun (WGS) entry which is preliminary data.</text>
</comment>
<dbReference type="PANTHER" id="PTHR43155:SF2">
    <property type="entry name" value="CYCLIC DI-GMP PHOSPHODIESTERASE PA4108"/>
    <property type="match status" value="1"/>
</dbReference>
<dbReference type="InterPro" id="IPR037522">
    <property type="entry name" value="HD_GYP_dom"/>
</dbReference>
<keyword evidence="3" id="KW-1185">Reference proteome</keyword>
<dbReference type="InterPro" id="IPR003607">
    <property type="entry name" value="HD/PDEase_dom"/>
</dbReference>
<dbReference type="Pfam" id="PF13487">
    <property type="entry name" value="HD_5"/>
    <property type="match status" value="1"/>
</dbReference>
<gene>
    <name evidence="2" type="ORF">OLX77_10220</name>
</gene>
<proteinExistence type="predicted"/>
<dbReference type="Proteomes" id="UP001154240">
    <property type="component" value="Unassembled WGS sequence"/>
</dbReference>
<dbReference type="SMART" id="SM00471">
    <property type="entry name" value="HDc"/>
    <property type="match status" value="1"/>
</dbReference>
<dbReference type="SUPFAM" id="SSF109604">
    <property type="entry name" value="HD-domain/PDEase-like"/>
    <property type="match status" value="1"/>
</dbReference>
<evidence type="ECO:0000259" key="1">
    <source>
        <dbReference type="PROSITE" id="PS51832"/>
    </source>
</evidence>
<dbReference type="RefSeq" id="WP_307633493.1">
    <property type="nucleotide sequence ID" value="NZ_JAPHEH010000001.1"/>
</dbReference>
<dbReference type="PANTHER" id="PTHR43155">
    <property type="entry name" value="CYCLIC DI-GMP PHOSPHODIESTERASE PA4108-RELATED"/>
    <property type="match status" value="1"/>
</dbReference>
<dbReference type="CDD" id="cd00077">
    <property type="entry name" value="HDc"/>
    <property type="match status" value="1"/>
</dbReference>
<accession>A0A9X4RQS2</accession>
<dbReference type="EMBL" id="JAPHEH010000001">
    <property type="protein sequence ID" value="MDG4476527.1"/>
    <property type="molecule type" value="Genomic_DNA"/>
</dbReference>
<evidence type="ECO:0000313" key="2">
    <source>
        <dbReference type="EMBL" id="MDG4476527.1"/>
    </source>
</evidence>
<feature type="domain" description="HD-GYP" evidence="1">
    <location>
        <begin position="132"/>
        <end position="319"/>
    </location>
</feature>
<protein>
    <submittedName>
        <fullName evidence="2">HD domain-containing protein</fullName>
    </submittedName>
</protein>
<reference evidence="2" key="2">
    <citation type="submission" date="2022-10" db="EMBL/GenBank/DDBJ databases">
        <authorList>
            <person name="Aronson H.S."/>
        </authorList>
    </citation>
    <scope>NUCLEOTIDE SEQUENCE</scope>
    <source>
        <strain evidence="2">RS19-109</strain>
    </source>
</reference>
<evidence type="ECO:0000313" key="3">
    <source>
        <dbReference type="Proteomes" id="UP001154240"/>
    </source>
</evidence>
<dbReference type="AlphaFoldDB" id="A0A9X4RQS2"/>
<name>A0A9X4RQS2_9BACT</name>
<sequence length="319" mass="36130">MITESRKLIRIVSDYLLAEDRIIDFNIYTKPPKSNKPILLIAANTNIADIKETLAKKSHGPLFITQESAKKFENFMEESLDSIIKNRNIPLDQKSSLVHTCAKNIIRDVFDDPRSGRHISRAKNITSNIIDLTLEDTQSIRHLLRLGSKDYYTFSHCVNVAVFGIGLWMMIRKGDETELHDFALGCILHDVGKSQIVDSILNKQGKLDYEEFEIIKKHPGQGHWLMAKHTSEITLDVIIHHHEKINGQGYPHGLKGDQISDNAKIATIADVYDALTTNRPYAGARLPISALTLMKEEMVGHFEQKRFEDFILFLGGRGA</sequence>
<reference evidence="2" key="1">
    <citation type="journal article" date="2022" name="bioRxiv">
        <title>Thiovibrio frasassiensisgen. nov., sp. nov., an autotrophic, elemental sulfur disproportionating bacterium isolated from sulfidic karst sediment, and proposal of Thiovibrionaceae fam. nov.</title>
        <authorList>
            <person name="Aronson H."/>
            <person name="Thomas C."/>
            <person name="Bhattacharyya M."/>
            <person name="Eckstein S."/>
            <person name="Jensen S."/>
            <person name="Barco R."/>
            <person name="Macalady J."/>
            <person name="Amend J."/>
        </authorList>
    </citation>
    <scope>NUCLEOTIDE SEQUENCE</scope>
    <source>
        <strain evidence="2">RS19-109</strain>
    </source>
</reference>